<dbReference type="CDD" id="cd00070">
    <property type="entry name" value="GLECT"/>
    <property type="match status" value="2"/>
</dbReference>
<comment type="caution">
    <text evidence="5">The sequence shown here is derived from an EMBL/GenBank/DDBJ whole genome shotgun (WGS) entry which is preliminary data.</text>
</comment>
<dbReference type="InterPro" id="IPR001079">
    <property type="entry name" value="Galectin_CRD"/>
</dbReference>
<dbReference type="Proteomes" id="UP001233172">
    <property type="component" value="Unassembled WGS sequence"/>
</dbReference>
<evidence type="ECO:0000313" key="5">
    <source>
        <dbReference type="EMBL" id="KAK0043741.1"/>
    </source>
</evidence>
<gene>
    <name evidence="5" type="ORF">Bpfe_026796</name>
</gene>
<keyword evidence="6" id="KW-1185">Reference proteome</keyword>
<dbReference type="InterPro" id="IPR013320">
    <property type="entry name" value="ConA-like_dom_sf"/>
</dbReference>
<evidence type="ECO:0000256" key="2">
    <source>
        <dbReference type="ARBA" id="ARBA00022737"/>
    </source>
</evidence>
<keyword evidence="1 3" id="KW-0430">Lectin</keyword>
<keyword evidence="2" id="KW-0677">Repeat</keyword>
<dbReference type="EMBL" id="JASAOG010000212">
    <property type="protein sequence ID" value="KAK0043741.1"/>
    <property type="molecule type" value="Genomic_DNA"/>
</dbReference>
<evidence type="ECO:0000256" key="3">
    <source>
        <dbReference type="RuleBase" id="RU102079"/>
    </source>
</evidence>
<dbReference type="GO" id="GO:0030246">
    <property type="term" value="F:carbohydrate binding"/>
    <property type="evidence" value="ECO:0007669"/>
    <property type="project" value="UniProtKB-UniRule"/>
</dbReference>
<organism evidence="5 6">
    <name type="scientific">Biomphalaria pfeifferi</name>
    <name type="common">Bloodfluke planorb</name>
    <name type="synonym">Freshwater snail</name>
    <dbReference type="NCBI Taxonomy" id="112525"/>
    <lineage>
        <taxon>Eukaryota</taxon>
        <taxon>Metazoa</taxon>
        <taxon>Spiralia</taxon>
        <taxon>Lophotrochozoa</taxon>
        <taxon>Mollusca</taxon>
        <taxon>Gastropoda</taxon>
        <taxon>Heterobranchia</taxon>
        <taxon>Euthyneura</taxon>
        <taxon>Panpulmonata</taxon>
        <taxon>Hygrophila</taxon>
        <taxon>Lymnaeoidea</taxon>
        <taxon>Planorbidae</taxon>
        <taxon>Biomphalaria</taxon>
    </lineage>
</organism>
<dbReference type="PANTHER" id="PTHR11346:SF147">
    <property type="entry name" value="GALECTIN"/>
    <property type="match status" value="1"/>
</dbReference>
<protein>
    <recommendedName>
        <fullName evidence="3">Galectin</fullName>
    </recommendedName>
</protein>
<feature type="domain" description="Galectin" evidence="4">
    <location>
        <begin position="227"/>
        <end position="363"/>
    </location>
</feature>
<sequence>MGQKLKPFTQPSIFTLQVLVQSVLTKLNSHMASAVLEQRGPGLYETYQITIPYSAQLPPILPGTDILVVGKTLPNVKSFSINLCSGPNLDQDVALHYNPRFDQNKVVKNDKQGGKWGKEEIDATLPCSKDQNFEFRIKVTQQNYQILYNNAQVSTFNHRLPVERVNHLFLSGEIAVHFIQFTNGQLTAFQPPPPNFNYQIPQFAPYTAYPVLPPQIGAPIINPAVPFTTAIPGGLHPGKMIYISGVPNANAQRFSINLTTGSSENHDYGLHFDVRLAYGSDQNIVVRTHKKGGSWGPEEKTTPVFPFAPNTNFDLMILVEPNCFKIAVNNAHFIEFNHRLQPINEINHLIVTGDVKLTHVRFQ</sequence>
<proteinExistence type="predicted"/>
<dbReference type="Gene3D" id="2.60.120.200">
    <property type="match status" value="2"/>
</dbReference>
<dbReference type="AlphaFoldDB" id="A0AAD8AWI9"/>
<dbReference type="SMART" id="SM00276">
    <property type="entry name" value="GLECT"/>
    <property type="match status" value="2"/>
</dbReference>
<dbReference type="FunFam" id="2.60.120.200:FF:000124">
    <property type="entry name" value="Galectin-4"/>
    <property type="match status" value="2"/>
</dbReference>
<reference evidence="5" key="1">
    <citation type="journal article" date="2023" name="PLoS Negl. Trop. Dis.">
        <title>A genome sequence for Biomphalaria pfeifferi, the major vector snail for the human-infecting parasite Schistosoma mansoni.</title>
        <authorList>
            <person name="Bu L."/>
            <person name="Lu L."/>
            <person name="Laidemitt M.R."/>
            <person name="Zhang S.M."/>
            <person name="Mutuku M."/>
            <person name="Mkoji G."/>
            <person name="Steinauer M."/>
            <person name="Loker E.S."/>
        </authorList>
    </citation>
    <scope>NUCLEOTIDE SEQUENCE</scope>
    <source>
        <strain evidence="5">KasaAsao</strain>
    </source>
</reference>
<reference evidence="5" key="2">
    <citation type="submission" date="2023-04" db="EMBL/GenBank/DDBJ databases">
        <authorList>
            <person name="Bu L."/>
            <person name="Lu L."/>
            <person name="Laidemitt M.R."/>
            <person name="Zhang S.M."/>
            <person name="Mutuku M."/>
            <person name="Mkoji G."/>
            <person name="Steinauer M."/>
            <person name="Loker E.S."/>
        </authorList>
    </citation>
    <scope>NUCLEOTIDE SEQUENCE</scope>
    <source>
        <strain evidence="5">KasaAsao</strain>
        <tissue evidence="5">Whole Snail</tissue>
    </source>
</reference>
<dbReference type="PANTHER" id="PTHR11346">
    <property type="entry name" value="GALECTIN"/>
    <property type="match status" value="1"/>
</dbReference>
<keyword evidence="5" id="KW-0346">Stress response</keyword>
<dbReference type="InterPro" id="IPR044156">
    <property type="entry name" value="Galectin-like"/>
</dbReference>
<evidence type="ECO:0000313" key="6">
    <source>
        <dbReference type="Proteomes" id="UP001233172"/>
    </source>
</evidence>
<dbReference type="SMART" id="SM00908">
    <property type="entry name" value="Gal-bind_lectin"/>
    <property type="match status" value="2"/>
</dbReference>
<dbReference type="SUPFAM" id="SSF49899">
    <property type="entry name" value="Concanavalin A-like lectins/glucanases"/>
    <property type="match status" value="2"/>
</dbReference>
<accession>A0AAD8AWI9</accession>
<dbReference type="Pfam" id="PF00337">
    <property type="entry name" value="Gal-bind_lectin"/>
    <property type="match status" value="2"/>
</dbReference>
<name>A0AAD8AWI9_BIOPF</name>
<dbReference type="PROSITE" id="PS51304">
    <property type="entry name" value="GALECTIN"/>
    <property type="match status" value="2"/>
</dbReference>
<evidence type="ECO:0000259" key="4">
    <source>
        <dbReference type="PROSITE" id="PS51304"/>
    </source>
</evidence>
<feature type="domain" description="Galectin" evidence="4">
    <location>
        <begin position="52"/>
        <end position="182"/>
    </location>
</feature>
<evidence type="ECO:0000256" key="1">
    <source>
        <dbReference type="ARBA" id="ARBA00022734"/>
    </source>
</evidence>